<proteinExistence type="predicted"/>
<dbReference type="InterPro" id="IPR003369">
    <property type="entry name" value="TatA/B/E"/>
</dbReference>
<name>A0A644U3A3_9ZZZZ</name>
<dbReference type="Gene3D" id="1.20.5.3310">
    <property type="match status" value="1"/>
</dbReference>
<dbReference type="Pfam" id="PF02416">
    <property type="entry name" value="TatA_B_E"/>
    <property type="match status" value="1"/>
</dbReference>
<evidence type="ECO:0000256" key="3">
    <source>
        <dbReference type="ARBA" id="ARBA00022692"/>
    </source>
</evidence>
<feature type="compositionally biased region" description="Basic and acidic residues" evidence="8">
    <location>
        <begin position="86"/>
        <end position="105"/>
    </location>
</feature>
<keyword evidence="7 9" id="KW-0472">Membrane</keyword>
<evidence type="ECO:0000256" key="7">
    <source>
        <dbReference type="ARBA" id="ARBA00023136"/>
    </source>
</evidence>
<evidence type="ECO:0000256" key="2">
    <source>
        <dbReference type="ARBA" id="ARBA00022448"/>
    </source>
</evidence>
<keyword evidence="4" id="KW-0653">Protein transport</keyword>
<comment type="caution">
    <text evidence="10">The sequence shown here is derived from an EMBL/GenBank/DDBJ whole genome shotgun (WGS) entry which is preliminary data.</text>
</comment>
<evidence type="ECO:0000256" key="4">
    <source>
        <dbReference type="ARBA" id="ARBA00022927"/>
    </source>
</evidence>
<dbReference type="PANTHER" id="PTHR42982:SF1">
    <property type="entry name" value="SEC-INDEPENDENT PROTEIN TRANSLOCASE PROTEIN TATA"/>
    <property type="match status" value="1"/>
</dbReference>
<feature type="region of interest" description="Disordered" evidence="8">
    <location>
        <begin position="86"/>
        <end position="150"/>
    </location>
</feature>
<dbReference type="EMBL" id="VSSQ01000073">
    <property type="protein sequence ID" value="MPL73510.1"/>
    <property type="molecule type" value="Genomic_DNA"/>
</dbReference>
<evidence type="ECO:0000256" key="1">
    <source>
        <dbReference type="ARBA" id="ARBA00004167"/>
    </source>
</evidence>
<organism evidence="10">
    <name type="scientific">bioreactor metagenome</name>
    <dbReference type="NCBI Taxonomy" id="1076179"/>
    <lineage>
        <taxon>unclassified sequences</taxon>
        <taxon>metagenomes</taxon>
        <taxon>ecological metagenomes</taxon>
    </lineage>
</organism>
<evidence type="ECO:0000256" key="9">
    <source>
        <dbReference type="SAM" id="Phobius"/>
    </source>
</evidence>
<comment type="subcellular location">
    <subcellularLocation>
        <location evidence="1">Membrane</location>
        <topology evidence="1">Single-pass membrane protein</topology>
    </subcellularLocation>
</comment>
<evidence type="ECO:0000313" key="10">
    <source>
        <dbReference type="EMBL" id="MPL73510.1"/>
    </source>
</evidence>
<dbReference type="PANTHER" id="PTHR42982">
    <property type="entry name" value="SEC-INDEPENDENT PROTEIN TRANSLOCASE PROTEIN TATA"/>
    <property type="match status" value="1"/>
</dbReference>
<reference evidence="10" key="1">
    <citation type="submission" date="2019-08" db="EMBL/GenBank/DDBJ databases">
        <authorList>
            <person name="Kucharzyk K."/>
            <person name="Murdoch R.W."/>
            <person name="Higgins S."/>
            <person name="Loffler F."/>
        </authorList>
    </citation>
    <scope>NUCLEOTIDE SEQUENCE</scope>
</reference>
<feature type="transmembrane region" description="Helical" evidence="9">
    <location>
        <begin position="6"/>
        <end position="28"/>
    </location>
</feature>
<dbReference type="GO" id="GO:0016020">
    <property type="term" value="C:membrane"/>
    <property type="evidence" value="ECO:0007669"/>
    <property type="project" value="UniProtKB-ARBA"/>
</dbReference>
<evidence type="ECO:0000256" key="5">
    <source>
        <dbReference type="ARBA" id="ARBA00022989"/>
    </source>
</evidence>
<keyword evidence="6" id="KW-0811">Translocation</keyword>
<keyword evidence="2" id="KW-0813">Transport</keyword>
<dbReference type="AlphaFoldDB" id="A0A644U3A3"/>
<keyword evidence="3 9" id="KW-0812">Transmembrane</keyword>
<evidence type="ECO:0000256" key="8">
    <source>
        <dbReference type="SAM" id="MobiDB-lite"/>
    </source>
</evidence>
<sequence length="150" mass="16884">MYIQPLLFLDISGGEFLIIILAVFLIFGPKKMPEIARKIGRTMNELKKASSDITREFREETSGIARELNTARETLRQGGDIVKDELINTGNKIEREITPHGHMDVSSEPGPVPDPYGLESRNDEPDHSNPAEMHKNPDKTDQKDTESLNK</sequence>
<gene>
    <name evidence="10" type="primary">tatA_7</name>
    <name evidence="10" type="ORF">SDC9_19310</name>
</gene>
<feature type="compositionally biased region" description="Basic and acidic residues" evidence="8">
    <location>
        <begin position="120"/>
        <end position="150"/>
    </location>
</feature>
<accession>A0A644U3A3</accession>
<evidence type="ECO:0000256" key="6">
    <source>
        <dbReference type="ARBA" id="ARBA00023010"/>
    </source>
</evidence>
<dbReference type="GO" id="GO:0015031">
    <property type="term" value="P:protein transport"/>
    <property type="evidence" value="ECO:0007669"/>
    <property type="project" value="UniProtKB-KW"/>
</dbReference>
<protein>
    <submittedName>
        <fullName evidence="10">Sec-independent protein translocase protein TatA</fullName>
    </submittedName>
</protein>
<keyword evidence="5 9" id="KW-1133">Transmembrane helix</keyword>